<evidence type="ECO:0000256" key="1">
    <source>
        <dbReference type="ARBA" id="ARBA00022603"/>
    </source>
</evidence>
<proteinExistence type="predicted"/>
<dbReference type="GO" id="GO:0032259">
    <property type="term" value="P:methylation"/>
    <property type="evidence" value="ECO:0007669"/>
    <property type="project" value="UniProtKB-KW"/>
</dbReference>
<dbReference type="PANTHER" id="PTHR43861">
    <property type="entry name" value="TRANS-ACONITATE 2-METHYLTRANSFERASE-RELATED"/>
    <property type="match status" value="1"/>
</dbReference>
<feature type="compositionally biased region" description="Basic and acidic residues" evidence="3">
    <location>
        <begin position="1"/>
        <end position="10"/>
    </location>
</feature>
<dbReference type="AlphaFoldDB" id="A0A7W6GSN9"/>
<comment type="caution">
    <text evidence="5">The sequence shown here is derived from an EMBL/GenBank/DDBJ whole genome shotgun (WGS) entry which is preliminary data.</text>
</comment>
<evidence type="ECO:0000259" key="4">
    <source>
        <dbReference type="Pfam" id="PF13649"/>
    </source>
</evidence>
<dbReference type="Proteomes" id="UP000541426">
    <property type="component" value="Unassembled WGS sequence"/>
</dbReference>
<dbReference type="SUPFAM" id="SSF53335">
    <property type="entry name" value="S-adenosyl-L-methionine-dependent methyltransferases"/>
    <property type="match status" value="1"/>
</dbReference>
<keyword evidence="2 5" id="KW-0808">Transferase</keyword>
<organism evidence="5 6">
    <name type="scientific">Sagittula marina</name>
    <dbReference type="NCBI Taxonomy" id="943940"/>
    <lineage>
        <taxon>Bacteria</taxon>
        <taxon>Pseudomonadati</taxon>
        <taxon>Pseudomonadota</taxon>
        <taxon>Alphaproteobacteria</taxon>
        <taxon>Rhodobacterales</taxon>
        <taxon>Roseobacteraceae</taxon>
        <taxon>Sagittula</taxon>
    </lineage>
</organism>
<keyword evidence="6" id="KW-1185">Reference proteome</keyword>
<dbReference type="EMBL" id="JACIEJ010000001">
    <property type="protein sequence ID" value="MBB3984304.1"/>
    <property type="molecule type" value="Genomic_DNA"/>
</dbReference>
<accession>A0A7W6GSN9</accession>
<dbReference type="PANTHER" id="PTHR43861:SF1">
    <property type="entry name" value="TRANS-ACONITATE 2-METHYLTRANSFERASE"/>
    <property type="match status" value="1"/>
</dbReference>
<dbReference type="Gene3D" id="3.40.50.150">
    <property type="entry name" value="Vaccinia Virus protein VP39"/>
    <property type="match status" value="1"/>
</dbReference>
<gene>
    <name evidence="5" type="ORF">GGQ68_000615</name>
</gene>
<dbReference type="InterPro" id="IPR041698">
    <property type="entry name" value="Methyltransf_25"/>
</dbReference>
<evidence type="ECO:0000256" key="2">
    <source>
        <dbReference type="ARBA" id="ARBA00022679"/>
    </source>
</evidence>
<name>A0A7W6GSN9_9RHOB</name>
<dbReference type="GO" id="GO:0008168">
    <property type="term" value="F:methyltransferase activity"/>
    <property type="evidence" value="ECO:0007669"/>
    <property type="project" value="UniProtKB-KW"/>
</dbReference>
<evidence type="ECO:0000313" key="5">
    <source>
        <dbReference type="EMBL" id="MBB3984304.1"/>
    </source>
</evidence>
<dbReference type="CDD" id="cd02440">
    <property type="entry name" value="AdoMet_MTases"/>
    <property type="match status" value="1"/>
</dbReference>
<sequence length="224" mass="23705">MVDETARAADDIGGGLPRRERGSVNDRETLSVYDARAAEYAESFGKDHAADPSLRAFIDALPDGAKVLDLGCGPGTWAAAMLADGLEVDAVDASAGMVAQARRVPGLQVRQASFDEIDAVHVYDGIWANFSLLHAPRDDMPGHLAGLHLALKPGGLMHIGLKTGRGAARDGLGRFYTYYTVTEMTGLLEALGLSVGDLREGADKGLDGVVAGWFTLTARKPQQE</sequence>
<protein>
    <submittedName>
        <fullName evidence="5">SAM-dependent methyltransferase</fullName>
    </submittedName>
</protein>
<reference evidence="5 6" key="1">
    <citation type="submission" date="2020-08" db="EMBL/GenBank/DDBJ databases">
        <title>Genomic Encyclopedia of Type Strains, Phase IV (KMG-IV): sequencing the most valuable type-strain genomes for metagenomic binning, comparative biology and taxonomic classification.</title>
        <authorList>
            <person name="Goeker M."/>
        </authorList>
    </citation>
    <scope>NUCLEOTIDE SEQUENCE [LARGE SCALE GENOMIC DNA]</scope>
    <source>
        <strain evidence="5 6">DSM 102235</strain>
    </source>
</reference>
<dbReference type="InterPro" id="IPR029063">
    <property type="entry name" value="SAM-dependent_MTases_sf"/>
</dbReference>
<evidence type="ECO:0000313" key="6">
    <source>
        <dbReference type="Proteomes" id="UP000541426"/>
    </source>
</evidence>
<feature type="domain" description="Methyltransferase" evidence="4">
    <location>
        <begin position="67"/>
        <end position="155"/>
    </location>
</feature>
<feature type="region of interest" description="Disordered" evidence="3">
    <location>
        <begin position="1"/>
        <end position="23"/>
    </location>
</feature>
<keyword evidence="1 5" id="KW-0489">Methyltransferase</keyword>
<dbReference type="Pfam" id="PF13649">
    <property type="entry name" value="Methyltransf_25"/>
    <property type="match status" value="1"/>
</dbReference>
<evidence type="ECO:0000256" key="3">
    <source>
        <dbReference type="SAM" id="MobiDB-lite"/>
    </source>
</evidence>